<name>A0A271J1F6_9BACT</name>
<protein>
    <submittedName>
        <fullName evidence="1">Uncharacterized protein</fullName>
    </submittedName>
</protein>
<dbReference type="EMBL" id="MQWD01000001">
    <property type="protein sequence ID" value="PAP77088.1"/>
    <property type="molecule type" value="Genomic_DNA"/>
</dbReference>
<dbReference type="Proteomes" id="UP000216339">
    <property type="component" value="Unassembled WGS sequence"/>
</dbReference>
<dbReference type="AlphaFoldDB" id="A0A271J1F6"/>
<sequence>MRSVLLTLALGALVGCRPEPALPPIEVNWGCGACGCWATSEVVRAEVPELERAKLLGPRELLAEVAVHRARTRGVEPDTSRPCYGVWGPYVLVAGPDRDSVEAAVVAVGGSPRPARFQRRDGLSAVLADLGPPGVSELLRSPAVAEVSSLRPTCGCITQRESLFPHGPCPAEGAAVGTDDLTARTRAPPG</sequence>
<evidence type="ECO:0000313" key="2">
    <source>
        <dbReference type="Proteomes" id="UP000216339"/>
    </source>
</evidence>
<reference evidence="1 2" key="1">
    <citation type="submission" date="2016-11" db="EMBL/GenBank/DDBJ databases">
        <title>Study of marine rhodopsin-containing bacteria.</title>
        <authorList>
            <person name="Yoshizawa S."/>
            <person name="Kumagai Y."/>
            <person name="Kogure K."/>
        </authorList>
    </citation>
    <scope>NUCLEOTIDE SEQUENCE [LARGE SCALE GENOMIC DNA]</scope>
    <source>
        <strain evidence="1 2">SAORIC-28</strain>
    </source>
</reference>
<accession>A0A271J1F6</accession>
<evidence type="ECO:0000313" key="1">
    <source>
        <dbReference type="EMBL" id="PAP77088.1"/>
    </source>
</evidence>
<keyword evidence="2" id="KW-1185">Reference proteome</keyword>
<dbReference type="PROSITE" id="PS51257">
    <property type="entry name" value="PROKAR_LIPOPROTEIN"/>
    <property type="match status" value="1"/>
</dbReference>
<dbReference type="RefSeq" id="WP_095510754.1">
    <property type="nucleotide sequence ID" value="NZ_MQWD01000001.1"/>
</dbReference>
<comment type="caution">
    <text evidence="1">The sequence shown here is derived from an EMBL/GenBank/DDBJ whole genome shotgun (WGS) entry which is preliminary data.</text>
</comment>
<organism evidence="1 2">
    <name type="scientific">Rubrivirga marina</name>
    <dbReference type="NCBI Taxonomy" id="1196024"/>
    <lineage>
        <taxon>Bacteria</taxon>
        <taxon>Pseudomonadati</taxon>
        <taxon>Rhodothermota</taxon>
        <taxon>Rhodothermia</taxon>
        <taxon>Rhodothermales</taxon>
        <taxon>Rubricoccaceae</taxon>
        <taxon>Rubrivirga</taxon>
    </lineage>
</organism>
<gene>
    <name evidence="1" type="ORF">BSZ37_11950</name>
</gene>
<proteinExistence type="predicted"/>